<dbReference type="PRINTS" id="PR01270">
    <property type="entry name" value="HDASUPER"/>
</dbReference>
<proteinExistence type="inferred from homology"/>
<feature type="domain" description="Histone deacetylase" evidence="10">
    <location>
        <begin position="248"/>
        <end position="567"/>
    </location>
</feature>
<dbReference type="PANTHER" id="PTHR10625">
    <property type="entry name" value="HISTONE DEACETYLASE HDAC1-RELATED"/>
    <property type="match status" value="1"/>
</dbReference>
<evidence type="ECO:0000256" key="3">
    <source>
        <dbReference type="ARBA" id="ARBA00012111"/>
    </source>
</evidence>
<dbReference type="GO" id="GO:0070210">
    <property type="term" value="C:Rpd3L-Expanded complex"/>
    <property type="evidence" value="ECO:0007669"/>
    <property type="project" value="TreeGrafter"/>
</dbReference>
<dbReference type="GO" id="GO:0040029">
    <property type="term" value="P:epigenetic regulation of gene expression"/>
    <property type="evidence" value="ECO:0007669"/>
    <property type="project" value="TreeGrafter"/>
</dbReference>
<dbReference type="EMBL" id="PTQR01000054">
    <property type="protein sequence ID" value="TKX23215.1"/>
    <property type="molecule type" value="Genomic_DNA"/>
</dbReference>
<keyword evidence="5" id="KW-0156">Chromatin regulator</keyword>
<feature type="compositionally biased region" description="Basic and acidic residues" evidence="9">
    <location>
        <begin position="53"/>
        <end position="62"/>
    </location>
</feature>
<dbReference type="GO" id="GO:0141221">
    <property type="term" value="F:histone deacetylase activity, hydrolytic mechanism"/>
    <property type="evidence" value="ECO:0007669"/>
    <property type="project" value="UniProtKB-EC"/>
</dbReference>
<evidence type="ECO:0000256" key="8">
    <source>
        <dbReference type="ARBA" id="ARBA00023242"/>
    </source>
</evidence>
<feature type="region of interest" description="Disordered" evidence="9">
    <location>
        <begin position="148"/>
        <end position="204"/>
    </location>
</feature>
<gene>
    <name evidence="11" type="ORF">C1H76_4281</name>
</gene>
<evidence type="ECO:0000256" key="4">
    <source>
        <dbReference type="ARBA" id="ARBA00022801"/>
    </source>
</evidence>
<dbReference type="EC" id="3.5.1.98" evidence="3"/>
<dbReference type="Gene3D" id="3.40.800.20">
    <property type="entry name" value="Histone deacetylase domain"/>
    <property type="match status" value="1"/>
</dbReference>
<evidence type="ECO:0000256" key="5">
    <source>
        <dbReference type="ARBA" id="ARBA00022853"/>
    </source>
</evidence>
<dbReference type="InterPro" id="IPR000286">
    <property type="entry name" value="HDACs"/>
</dbReference>
<keyword evidence="4" id="KW-0378">Hydrolase</keyword>
<comment type="subcellular location">
    <subcellularLocation>
        <location evidence="1">Nucleus</location>
    </subcellularLocation>
</comment>
<reference evidence="11 12" key="1">
    <citation type="submission" date="2018-02" db="EMBL/GenBank/DDBJ databases">
        <title>Draft genome sequences of Elsinoe sp., causing black scab on jojoba.</title>
        <authorList>
            <person name="Stodart B."/>
            <person name="Jeffress S."/>
            <person name="Ash G."/>
            <person name="Arun Chinnappa K."/>
        </authorList>
    </citation>
    <scope>NUCLEOTIDE SEQUENCE [LARGE SCALE GENOMIC DNA]</scope>
    <source>
        <strain evidence="11 12">Hillstone_2</strain>
    </source>
</reference>
<dbReference type="SUPFAM" id="SSF52768">
    <property type="entry name" value="Arginase/deacetylase"/>
    <property type="match status" value="1"/>
</dbReference>
<dbReference type="PANTHER" id="PTHR10625:SF36">
    <property type="entry name" value="HISTONE DEACETYLASE 3"/>
    <property type="match status" value="1"/>
</dbReference>
<evidence type="ECO:0000256" key="6">
    <source>
        <dbReference type="ARBA" id="ARBA00023015"/>
    </source>
</evidence>
<accession>A0A4U7B0S9</accession>
<evidence type="ECO:0000256" key="1">
    <source>
        <dbReference type="ARBA" id="ARBA00004123"/>
    </source>
</evidence>
<dbReference type="InterPro" id="IPR003084">
    <property type="entry name" value="HDAC_I/II"/>
</dbReference>
<dbReference type="InterPro" id="IPR037138">
    <property type="entry name" value="His_deacetylse_dom_sf"/>
</dbReference>
<dbReference type="Proteomes" id="UP000308133">
    <property type="component" value="Unassembled WGS sequence"/>
</dbReference>
<comment type="caution">
    <text evidence="11">The sequence shown here is derived from an EMBL/GenBank/DDBJ whole genome shotgun (WGS) entry which is preliminary data.</text>
</comment>
<organism evidence="11 12">
    <name type="scientific">Elsinoe australis</name>
    <dbReference type="NCBI Taxonomy" id="40998"/>
    <lineage>
        <taxon>Eukaryota</taxon>
        <taxon>Fungi</taxon>
        <taxon>Dikarya</taxon>
        <taxon>Ascomycota</taxon>
        <taxon>Pezizomycotina</taxon>
        <taxon>Dothideomycetes</taxon>
        <taxon>Dothideomycetidae</taxon>
        <taxon>Myriangiales</taxon>
        <taxon>Elsinoaceae</taxon>
        <taxon>Elsinoe</taxon>
    </lineage>
</organism>
<dbReference type="InterPro" id="IPR023801">
    <property type="entry name" value="His_deacetylse_dom"/>
</dbReference>
<dbReference type="InterPro" id="IPR023696">
    <property type="entry name" value="Ureohydrolase_dom_sf"/>
</dbReference>
<feature type="region of interest" description="Disordered" evidence="9">
    <location>
        <begin position="652"/>
        <end position="687"/>
    </location>
</feature>
<keyword evidence="7" id="KW-0804">Transcription</keyword>
<feature type="compositionally biased region" description="Polar residues" evidence="9">
    <location>
        <begin position="148"/>
        <end position="197"/>
    </location>
</feature>
<evidence type="ECO:0000259" key="10">
    <source>
        <dbReference type="Pfam" id="PF00850"/>
    </source>
</evidence>
<dbReference type="AlphaFoldDB" id="A0A4U7B0S9"/>
<evidence type="ECO:0000313" key="12">
    <source>
        <dbReference type="Proteomes" id="UP000308133"/>
    </source>
</evidence>
<evidence type="ECO:0000256" key="2">
    <source>
        <dbReference type="ARBA" id="ARBA00006457"/>
    </source>
</evidence>
<feature type="compositionally biased region" description="Low complexity" evidence="9">
    <location>
        <begin position="39"/>
        <end position="49"/>
    </location>
</feature>
<evidence type="ECO:0000256" key="7">
    <source>
        <dbReference type="ARBA" id="ARBA00023163"/>
    </source>
</evidence>
<evidence type="ECO:0000313" key="11">
    <source>
        <dbReference type="EMBL" id="TKX23215.1"/>
    </source>
</evidence>
<sequence length="687" mass="76346">MAGRAARTATRRTRGRVIGRSHLQISDLIPLFPNHESPDSQASDTSSSSSDDDVSRARDRHVSVAGREGNAARDEDPNEAASILAGIRLHVIDSEDERLLDIARQQLGNERGDNEDDTSESTIVIDSDESTIILDQVLDSITHTSSHINMSRASNTNTPARQNVRNGIVQQWEPTTTPRSGNSPRTRSTAALQTPPTTAEDEADLKRRELERLIQEQVEENGIERPQGYNVSFHYNRRVENMHFGRTHPMKPWRLTLTKHLVMGYGLQFAMDNYEALPASQETVAAFHDPEYVEFLSKVSPQTFEQLKSVYANRIPLGSPDDIVRLGPFNLSVSPGADCPVFDGMSEYLFLYTGATMEAASCLINGQSDIAINWSGGLHHAHKAEASGFCYINDIVLAILELLKHFSRVLYIDIDVHHGDGVEEAFNSSDRVMTVSLHRHGLVADTNPPHLFFPGTGGTTDNGNPESPGHHFALNVPIPSGITDDDYTSLFKRIIGRTLESFQPAAIVLQCGADSLGGDRLGQFNLNIKAHGQCLSFVKAYGVPVLVLGGGGYTARNVARAWCHETALAVGAELSDEIPMHIVPRPQAFQGRQHGDGKLYPDLKGFHSNEVSRKGLEEIVQWCFEELRYVKASPSANMERLPSLLDQERIRREVDEEVQRERETERGEKERRRRERNAGGRGEMRER</sequence>
<comment type="similarity">
    <text evidence="2">Belongs to the histone deacetylase family. HD type 1 subfamily.</text>
</comment>
<keyword evidence="6" id="KW-0805">Transcription regulation</keyword>
<name>A0A4U7B0S9_9PEZI</name>
<dbReference type="Pfam" id="PF00850">
    <property type="entry name" value="Hist_deacetyl"/>
    <property type="match status" value="1"/>
</dbReference>
<protein>
    <recommendedName>
        <fullName evidence="3">histone deacetylase</fullName>
        <ecNumber evidence="3">3.5.1.98</ecNumber>
    </recommendedName>
</protein>
<keyword evidence="8" id="KW-0539">Nucleus</keyword>
<evidence type="ECO:0000256" key="9">
    <source>
        <dbReference type="SAM" id="MobiDB-lite"/>
    </source>
</evidence>
<feature type="region of interest" description="Disordered" evidence="9">
    <location>
        <begin position="30"/>
        <end position="77"/>
    </location>
</feature>
<dbReference type="PRINTS" id="PR01271">
    <property type="entry name" value="HISDACETLASE"/>
</dbReference>